<reference evidence="2 3" key="1">
    <citation type="submission" date="2018-03" db="EMBL/GenBank/DDBJ databases">
        <authorList>
            <person name="Keele B.F."/>
        </authorList>
    </citation>
    <scope>NUCLEOTIDE SEQUENCE [LARGE SCALE GENOMIC DNA]</scope>
    <source>
        <strain evidence="2">ZCTH4_d</strain>
    </source>
</reference>
<evidence type="ECO:0000313" key="3">
    <source>
        <dbReference type="Proteomes" id="UP000257014"/>
    </source>
</evidence>
<name>A0A3E0K538_9BACI</name>
<proteinExistence type="predicted"/>
<evidence type="ECO:0000313" key="2">
    <source>
        <dbReference type="EMBL" id="REJ28350.1"/>
    </source>
</evidence>
<gene>
    <name evidence="2" type="ORF">C6P37_08950</name>
</gene>
<comment type="caution">
    <text evidence="2">The sequence shown here is derived from an EMBL/GenBank/DDBJ whole genome shotgun (WGS) entry which is preliminary data.</text>
</comment>
<organism evidence="2 3">
    <name type="scientific">Caldibacillus debilis</name>
    <dbReference type="NCBI Taxonomy" id="301148"/>
    <lineage>
        <taxon>Bacteria</taxon>
        <taxon>Bacillati</taxon>
        <taxon>Bacillota</taxon>
        <taxon>Bacilli</taxon>
        <taxon>Bacillales</taxon>
        <taxon>Bacillaceae</taxon>
        <taxon>Caldibacillus</taxon>
    </lineage>
</organism>
<dbReference type="EMBL" id="QEWE01000017">
    <property type="protein sequence ID" value="REJ28350.1"/>
    <property type="molecule type" value="Genomic_DNA"/>
</dbReference>
<feature type="region of interest" description="Disordered" evidence="1">
    <location>
        <begin position="122"/>
        <end position="146"/>
    </location>
</feature>
<dbReference type="Proteomes" id="UP000257014">
    <property type="component" value="Unassembled WGS sequence"/>
</dbReference>
<accession>A0A3E0K538</accession>
<dbReference type="AlphaFoldDB" id="A0A3E0K538"/>
<protein>
    <submittedName>
        <fullName evidence="2">Uncharacterized protein</fullName>
    </submittedName>
</protein>
<sequence length="166" mass="18719">MEQTDGRIEGEVPYRPFPQTPLPLWDKMAEDKEGWRTARKICISGRFFPFSAAGREVQESEPAAKKLFILLQELCRRGSCGTELRIRPGETPDPAVRNMPPPAKASFGSGIRRGKILFGIGSFRRPKSEGPRSRERPPITFNRSGAPHEINLRIAEGFRKSDVKEK</sequence>
<feature type="compositionally biased region" description="Basic and acidic residues" evidence="1">
    <location>
        <begin position="126"/>
        <end position="137"/>
    </location>
</feature>
<evidence type="ECO:0000256" key="1">
    <source>
        <dbReference type="SAM" id="MobiDB-lite"/>
    </source>
</evidence>